<dbReference type="InterPro" id="IPR000873">
    <property type="entry name" value="AMP-dep_synth/lig_dom"/>
</dbReference>
<dbReference type="PANTHER" id="PTHR22754:SF32">
    <property type="entry name" value="DISCO-INTERACTING PROTEIN 2"/>
    <property type="match status" value="1"/>
</dbReference>
<gene>
    <name evidence="3" type="ORF">METZ01_LOCUS66246</name>
</gene>
<evidence type="ECO:0000313" key="3">
    <source>
        <dbReference type="EMBL" id="SVA13392.1"/>
    </source>
</evidence>
<dbReference type="SUPFAM" id="SSF56801">
    <property type="entry name" value="Acetyl-CoA synthetase-like"/>
    <property type="match status" value="1"/>
</dbReference>
<name>A0A381TB80_9ZZZZ</name>
<keyword evidence="1" id="KW-0812">Transmembrane</keyword>
<dbReference type="Pfam" id="PF00501">
    <property type="entry name" value="AMP-binding"/>
    <property type="match status" value="1"/>
</dbReference>
<feature type="domain" description="Carrier" evidence="2">
    <location>
        <begin position="573"/>
        <end position="648"/>
    </location>
</feature>
<dbReference type="Gene3D" id="3.30.300.30">
    <property type="match status" value="1"/>
</dbReference>
<organism evidence="3">
    <name type="scientific">marine metagenome</name>
    <dbReference type="NCBI Taxonomy" id="408172"/>
    <lineage>
        <taxon>unclassified sequences</taxon>
        <taxon>metagenomes</taxon>
        <taxon>ecological metagenomes</taxon>
    </lineage>
</organism>
<dbReference type="GO" id="GO:0070566">
    <property type="term" value="F:adenylyltransferase activity"/>
    <property type="evidence" value="ECO:0007669"/>
    <property type="project" value="TreeGrafter"/>
</dbReference>
<dbReference type="InterPro" id="IPR042099">
    <property type="entry name" value="ANL_N_sf"/>
</dbReference>
<dbReference type="InterPro" id="IPR045851">
    <property type="entry name" value="AMP-bd_C_sf"/>
</dbReference>
<dbReference type="PANTHER" id="PTHR22754">
    <property type="entry name" value="DISCO-INTERACTING PROTEIN 2 DIP2 -RELATED"/>
    <property type="match status" value="1"/>
</dbReference>
<evidence type="ECO:0000256" key="1">
    <source>
        <dbReference type="SAM" id="Phobius"/>
    </source>
</evidence>
<reference evidence="3" key="1">
    <citation type="submission" date="2018-05" db="EMBL/GenBank/DDBJ databases">
        <authorList>
            <person name="Lanie J.A."/>
            <person name="Ng W.-L."/>
            <person name="Kazmierczak K.M."/>
            <person name="Andrzejewski T.M."/>
            <person name="Davidsen T.M."/>
            <person name="Wayne K.J."/>
            <person name="Tettelin H."/>
            <person name="Glass J.I."/>
            <person name="Rusch D."/>
            <person name="Podicherti R."/>
            <person name="Tsui H.-C.T."/>
            <person name="Winkler M.E."/>
        </authorList>
    </citation>
    <scope>NUCLEOTIDE SEQUENCE</scope>
</reference>
<keyword evidence="1" id="KW-1133">Transmembrane helix</keyword>
<dbReference type="GO" id="GO:0005886">
    <property type="term" value="C:plasma membrane"/>
    <property type="evidence" value="ECO:0007669"/>
    <property type="project" value="TreeGrafter"/>
</dbReference>
<proteinExistence type="predicted"/>
<accession>A0A381TB80</accession>
<protein>
    <recommendedName>
        <fullName evidence="2">Carrier domain-containing protein</fullName>
    </recommendedName>
</protein>
<dbReference type="EMBL" id="UINC01004313">
    <property type="protein sequence ID" value="SVA13392.1"/>
    <property type="molecule type" value="Genomic_DNA"/>
</dbReference>
<keyword evidence="1" id="KW-0472">Membrane</keyword>
<dbReference type="InterPro" id="IPR036736">
    <property type="entry name" value="ACP-like_sf"/>
</dbReference>
<sequence>MIKQYKTLIDLFEDQKQSQGIIRFISGEKDEYTLTFEQFWQETLLFLGALQSKGVKPNDELIILTTSNKRFLLSFWASILGGIIPVPVAPGISDEHKSKLFYVAEHLNHPSLVTDNDTLERLTKFVKNRNISDSKSLLTSHCITADNSQLKGKVLQRNPNDIAFIQYSSGSTTVPKGIVLSHKNLTSNIYSIAKKLNFTKHDSVLSWMPLTHDMGLIGNHISLLGAGLSHSIMDTNLFIRRPLLWLKKASEYKATILSSPNFGYKHYLKQFEKSQNILLDLSCVRLVINGAEPISSSICNQFINALRPYGLNQDTMFPVYGLAEATLGVTFPALNKKYSTISLKRYSVSAGEAVIPSQPNGDTITFVKVGEALGNCEFRLTDLNDKAVPENVIGHIQIRGDNVTSKIYNDPKTSKEMFTSDQWLKTGDYGFKIGNELVITGRLKEIIIINGQNYYPHDIEEIITQGKKLELGMVAACRASDPVDQTDQLIIFFLHRKDLSSATNTINHIRSVIGKILGIEIKYVIPNKTIPKTTSGKIQRLKLAQEYSEGKFDQIIDDLKNATKNFNKKSDSFETNTVLDDLISITSKYSEGIEINADDNLFEVGISSLTLTEIMLEIEEEYPRMISIDDLFENPTLRQLSNYLNSQK</sequence>
<dbReference type="Gene3D" id="1.10.1200.10">
    <property type="entry name" value="ACP-like"/>
    <property type="match status" value="1"/>
</dbReference>
<dbReference type="GO" id="GO:0006633">
    <property type="term" value="P:fatty acid biosynthetic process"/>
    <property type="evidence" value="ECO:0007669"/>
    <property type="project" value="TreeGrafter"/>
</dbReference>
<dbReference type="PROSITE" id="PS50075">
    <property type="entry name" value="CARRIER"/>
    <property type="match status" value="1"/>
</dbReference>
<feature type="transmembrane region" description="Helical" evidence="1">
    <location>
        <begin position="71"/>
        <end position="92"/>
    </location>
</feature>
<dbReference type="InterPro" id="IPR009081">
    <property type="entry name" value="PP-bd_ACP"/>
</dbReference>
<dbReference type="AlphaFoldDB" id="A0A381TB80"/>
<dbReference type="SUPFAM" id="SSF47336">
    <property type="entry name" value="ACP-like"/>
    <property type="match status" value="1"/>
</dbReference>
<dbReference type="Gene3D" id="3.40.50.12780">
    <property type="entry name" value="N-terminal domain of ligase-like"/>
    <property type="match status" value="1"/>
</dbReference>
<evidence type="ECO:0000259" key="2">
    <source>
        <dbReference type="PROSITE" id="PS50075"/>
    </source>
</evidence>
<dbReference type="Pfam" id="PF00550">
    <property type="entry name" value="PP-binding"/>
    <property type="match status" value="1"/>
</dbReference>